<gene>
    <name evidence="2" type="ORF">CkaCkLH20_13179</name>
</gene>
<evidence type="ECO:0000313" key="3">
    <source>
        <dbReference type="Proteomes" id="UP000781932"/>
    </source>
</evidence>
<organism evidence="2 3">
    <name type="scientific">Colletotrichum karsti</name>
    <dbReference type="NCBI Taxonomy" id="1095194"/>
    <lineage>
        <taxon>Eukaryota</taxon>
        <taxon>Fungi</taxon>
        <taxon>Dikarya</taxon>
        <taxon>Ascomycota</taxon>
        <taxon>Pezizomycotina</taxon>
        <taxon>Sordariomycetes</taxon>
        <taxon>Hypocreomycetidae</taxon>
        <taxon>Glomerellales</taxon>
        <taxon>Glomerellaceae</taxon>
        <taxon>Colletotrichum</taxon>
        <taxon>Colletotrichum boninense species complex</taxon>
    </lineage>
</organism>
<protein>
    <submittedName>
        <fullName evidence="2">Uncharacterized protein</fullName>
    </submittedName>
</protein>
<proteinExistence type="predicted"/>
<keyword evidence="3" id="KW-1185">Reference proteome</keyword>
<sequence>MFLLPLELRWPSIAADRGPLTYRRTCASSTLNAEALAFLPMTGTPISNGLANLTLSFSLTRSLWKRKEGSRNGDDVAKLERALKALDATSSSASAPLDAALITSAMEGYIHRPSNSTYKDVPIMVKMHCEKEIPERDHKVRTSSPTRRTPKTVQCYESKSERLFGNWLLDMLGEEERQSRPNTTGPTGPDGPDIGPGNVDPSFGRRSKSPGPSRMTEFYPT</sequence>
<dbReference type="GeneID" id="62168964"/>
<evidence type="ECO:0000313" key="2">
    <source>
        <dbReference type="EMBL" id="KAF9869341.1"/>
    </source>
</evidence>
<dbReference type="AlphaFoldDB" id="A0A9P6LDW1"/>
<dbReference type="Proteomes" id="UP000781932">
    <property type="component" value="Unassembled WGS sequence"/>
</dbReference>
<feature type="region of interest" description="Disordered" evidence="1">
    <location>
        <begin position="132"/>
        <end position="154"/>
    </location>
</feature>
<comment type="caution">
    <text evidence="2">The sequence shown here is derived from an EMBL/GenBank/DDBJ whole genome shotgun (WGS) entry which is preliminary data.</text>
</comment>
<evidence type="ECO:0000256" key="1">
    <source>
        <dbReference type="SAM" id="MobiDB-lite"/>
    </source>
</evidence>
<feature type="region of interest" description="Disordered" evidence="1">
    <location>
        <begin position="174"/>
        <end position="221"/>
    </location>
</feature>
<feature type="compositionally biased region" description="Low complexity" evidence="1">
    <location>
        <begin position="142"/>
        <end position="153"/>
    </location>
</feature>
<dbReference type="RefSeq" id="XP_038738802.1">
    <property type="nucleotide sequence ID" value="XM_038895890.1"/>
</dbReference>
<reference evidence="2" key="2">
    <citation type="submission" date="2020-11" db="EMBL/GenBank/DDBJ databases">
        <title>Whole genome sequencing of Colletotrichum sp.</title>
        <authorList>
            <person name="Li H."/>
        </authorList>
    </citation>
    <scope>NUCLEOTIDE SEQUENCE</scope>
    <source>
        <strain evidence="2">CkLH20</strain>
    </source>
</reference>
<reference evidence="2" key="1">
    <citation type="submission" date="2020-03" db="EMBL/GenBank/DDBJ databases">
        <authorList>
            <person name="He L."/>
        </authorList>
    </citation>
    <scope>NUCLEOTIDE SEQUENCE</scope>
    <source>
        <strain evidence="2">CkLH20</strain>
    </source>
</reference>
<name>A0A9P6LDW1_9PEZI</name>
<accession>A0A9P6LDW1</accession>
<dbReference type="EMBL" id="JAATWM020000076">
    <property type="protein sequence ID" value="KAF9869341.1"/>
    <property type="molecule type" value="Genomic_DNA"/>
</dbReference>
<feature type="compositionally biased region" description="Low complexity" evidence="1">
    <location>
        <begin position="181"/>
        <end position="201"/>
    </location>
</feature>